<reference evidence="3" key="1">
    <citation type="submission" date="2023-04" db="EMBL/GenBank/DDBJ databases">
        <title>Phytophthora fragariaefolia NBRC 109709.</title>
        <authorList>
            <person name="Ichikawa N."/>
            <person name="Sato H."/>
            <person name="Tonouchi N."/>
        </authorList>
    </citation>
    <scope>NUCLEOTIDE SEQUENCE</scope>
    <source>
        <strain evidence="3">NBRC 109709</strain>
    </source>
</reference>
<dbReference type="OrthoDB" id="10257085at2759"/>
<feature type="compositionally biased region" description="Polar residues" evidence="1">
    <location>
        <begin position="18"/>
        <end position="29"/>
    </location>
</feature>
<dbReference type="SUPFAM" id="SSF46689">
    <property type="entry name" value="Homeodomain-like"/>
    <property type="match status" value="1"/>
</dbReference>
<feature type="region of interest" description="Disordered" evidence="1">
    <location>
        <begin position="1"/>
        <end position="53"/>
    </location>
</feature>
<protein>
    <submittedName>
        <fullName evidence="3">Unnamed protein product</fullName>
    </submittedName>
</protein>
<evidence type="ECO:0000313" key="3">
    <source>
        <dbReference type="EMBL" id="GMF51596.1"/>
    </source>
</evidence>
<dbReference type="EMBL" id="BSXT01002924">
    <property type="protein sequence ID" value="GMF51596.1"/>
    <property type="molecule type" value="Genomic_DNA"/>
</dbReference>
<dbReference type="InterPro" id="IPR009057">
    <property type="entry name" value="Homeodomain-like_sf"/>
</dbReference>
<keyword evidence="4" id="KW-1185">Reference proteome</keyword>
<comment type="caution">
    <text evidence="3">The sequence shown here is derived from an EMBL/GenBank/DDBJ whole genome shotgun (WGS) entry which is preliminary data.</text>
</comment>
<dbReference type="Proteomes" id="UP001165121">
    <property type="component" value="Unassembled WGS sequence"/>
</dbReference>
<dbReference type="InterPro" id="IPR007889">
    <property type="entry name" value="HTH_Psq"/>
</dbReference>
<feature type="compositionally biased region" description="Low complexity" evidence="1">
    <location>
        <begin position="1"/>
        <end position="17"/>
    </location>
</feature>
<dbReference type="Pfam" id="PF04218">
    <property type="entry name" value="CENP-B_N"/>
    <property type="match status" value="1"/>
</dbReference>
<evidence type="ECO:0000313" key="4">
    <source>
        <dbReference type="Proteomes" id="UP001165121"/>
    </source>
</evidence>
<name>A0A9W7D2W7_9STRA</name>
<dbReference type="AlphaFoldDB" id="A0A9W7D2W7"/>
<sequence>MQRAPSDNSTPSSVSSNGAAGQDSQMTTSNEDEQLQLARSDGSEHKPKRRARYLSDTQRHRIIKRIDNGEKQATLAREYGVTRAAICHIKKNRNEIVARFDQLITQAQEIDRAENFAVPLGEDLMVREIRSSPVLLLMTTLRDRRTEPPAFRRTAGRLMT</sequence>
<feature type="domain" description="HTH psq-type" evidence="2">
    <location>
        <begin position="57"/>
        <end position="97"/>
    </location>
</feature>
<evidence type="ECO:0000259" key="2">
    <source>
        <dbReference type="Pfam" id="PF04218"/>
    </source>
</evidence>
<accession>A0A9W7D2W7</accession>
<evidence type="ECO:0000256" key="1">
    <source>
        <dbReference type="SAM" id="MobiDB-lite"/>
    </source>
</evidence>
<proteinExistence type="predicted"/>
<organism evidence="3 4">
    <name type="scientific">Phytophthora fragariaefolia</name>
    <dbReference type="NCBI Taxonomy" id="1490495"/>
    <lineage>
        <taxon>Eukaryota</taxon>
        <taxon>Sar</taxon>
        <taxon>Stramenopiles</taxon>
        <taxon>Oomycota</taxon>
        <taxon>Peronosporomycetes</taxon>
        <taxon>Peronosporales</taxon>
        <taxon>Peronosporaceae</taxon>
        <taxon>Phytophthora</taxon>
    </lineage>
</organism>
<gene>
    <name evidence="3" type="ORF">Pfra01_002090100</name>
</gene>
<dbReference type="GO" id="GO:0003677">
    <property type="term" value="F:DNA binding"/>
    <property type="evidence" value="ECO:0007669"/>
    <property type="project" value="InterPro"/>
</dbReference>
<dbReference type="Gene3D" id="1.10.10.60">
    <property type="entry name" value="Homeodomain-like"/>
    <property type="match status" value="1"/>
</dbReference>